<gene>
    <name evidence="1" type="ORF">C1H46_014129</name>
</gene>
<name>A0A540MNC0_MALBA</name>
<protein>
    <submittedName>
        <fullName evidence="1">Uncharacterized protein</fullName>
    </submittedName>
</protein>
<proteinExistence type="predicted"/>
<accession>A0A540MNC0</accession>
<dbReference type="Proteomes" id="UP000315295">
    <property type="component" value="Unassembled WGS sequence"/>
</dbReference>
<evidence type="ECO:0000313" key="2">
    <source>
        <dbReference type="Proteomes" id="UP000315295"/>
    </source>
</evidence>
<organism evidence="1 2">
    <name type="scientific">Malus baccata</name>
    <name type="common">Siberian crab apple</name>
    <name type="synonym">Pyrus baccata</name>
    <dbReference type="NCBI Taxonomy" id="106549"/>
    <lineage>
        <taxon>Eukaryota</taxon>
        <taxon>Viridiplantae</taxon>
        <taxon>Streptophyta</taxon>
        <taxon>Embryophyta</taxon>
        <taxon>Tracheophyta</taxon>
        <taxon>Spermatophyta</taxon>
        <taxon>Magnoliopsida</taxon>
        <taxon>eudicotyledons</taxon>
        <taxon>Gunneridae</taxon>
        <taxon>Pentapetalae</taxon>
        <taxon>rosids</taxon>
        <taxon>fabids</taxon>
        <taxon>Rosales</taxon>
        <taxon>Rosaceae</taxon>
        <taxon>Amygdaloideae</taxon>
        <taxon>Maleae</taxon>
        <taxon>Malus</taxon>
    </lineage>
</organism>
<comment type="caution">
    <text evidence="1">The sequence shown here is derived from an EMBL/GenBank/DDBJ whole genome shotgun (WGS) entry which is preliminary data.</text>
</comment>
<dbReference type="EMBL" id="VIEB01000218">
    <property type="protein sequence ID" value="TQE00297.1"/>
    <property type="molecule type" value="Genomic_DNA"/>
</dbReference>
<keyword evidence="2" id="KW-1185">Reference proteome</keyword>
<dbReference type="AlphaFoldDB" id="A0A540MNC0"/>
<evidence type="ECO:0000313" key="1">
    <source>
        <dbReference type="EMBL" id="TQE00297.1"/>
    </source>
</evidence>
<sequence>MQSNIQISVSSLDWIQTMPTESDLAPTTLVHSLALSTKPPKFNLINTNASYTNNITDQIKYKLYPLSLLNFDDAYIVLVQSIKGTDRKPTPHLTPYKFNFNCEAINPPKVYAQAPKQNIKYESSMNQNN</sequence>
<reference evidence="1 2" key="1">
    <citation type="journal article" date="2019" name="G3 (Bethesda)">
        <title>Sequencing of a Wild Apple (Malus baccata) Genome Unravels the Differences Between Cultivated and Wild Apple Species Regarding Disease Resistance and Cold Tolerance.</title>
        <authorList>
            <person name="Chen X."/>
        </authorList>
    </citation>
    <scope>NUCLEOTIDE SEQUENCE [LARGE SCALE GENOMIC DNA]</scope>
    <source>
        <strain evidence="2">cv. Shandingzi</strain>
        <tissue evidence="1">Leaves</tissue>
    </source>
</reference>